<dbReference type="CDD" id="cd07041">
    <property type="entry name" value="STAS_RsbR_RsbS_like"/>
    <property type="match status" value="1"/>
</dbReference>
<dbReference type="SMART" id="SM00065">
    <property type="entry name" value="GAF"/>
    <property type="match status" value="1"/>
</dbReference>
<dbReference type="Pfam" id="PF01740">
    <property type="entry name" value="STAS"/>
    <property type="match status" value="1"/>
</dbReference>
<dbReference type="PANTHER" id="PTHR33745">
    <property type="entry name" value="RSBT ANTAGONIST PROTEIN RSBS-RELATED"/>
    <property type="match status" value="1"/>
</dbReference>
<dbReference type="Pfam" id="PF01590">
    <property type="entry name" value="GAF"/>
    <property type="match status" value="1"/>
</dbReference>
<evidence type="ECO:0000313" key="3">
    <source>
        <dbReference type="Proteomes" id="UP001225034"/>
    </source>
</evidence>
<dbReference type="PROSITE" id="PS50801">
    <property type="entry name" value="STAS"/>
    <property type="match status" value="1"/>
</dbReference>
<name>A0ABT9YLQ5_9BACI</name>
<dbReference type="InterPro" id="IPR002645">
    <property type="entry name" value="STAS_dom"/>
</dbReference>
<dbReference type="Gene3D" id="3.30.750.24">
    <property type="entry name" value="STAS domain"/>
    <property type="match status" value="1"/>
</dbReference>
<dbReference type="InterPro" id="IPR003018">
    <property type="entry name" value="GAF"/>
</dbReference>
<dbReference type="RefSeq" id="WP_306985153.1">
    <property type="nucleotide sequence ID" value="NZ_JAUSUA010000006.1"/>
</dbReference>
<gene>
    <name evidence="2" type="ORF">J2S05_003616</name>
</gene>
<accession>A0ABT9YLQ5</accession>
<evidence type="ECO:0000313" key="2">
    <source>
        <dbReference type="EMBL" id="MDQ0208804.1"/>
    </source>
</evidence>
<proteinExistence type="predicted"/>
<protein>
    <submittedName>
        <fullName evidence="2">RsbT co-antagonist protein RsbR</fullName>
    </submittedName>
</protein>
<dbReference type="PANTHER" id="PTHR33745:SF8">
    <property type="entry name" value="BLUE-LIGHT PHOTORECEPTOR"/>
    <property type="match status" value="1"/>
</dbReference>
<dbReference type="EMBL" id="JAUSUA010000006">
    <property type="protein sequence ID" value="MDQ0208804.1"/>
    <property type="molecule type" value="Genomic_DNA"/>
</dbReference>
<dbReference type="InterPro" id="IPR051932">
    <property type="entry name" value="Bact_StressResp_Reg"/>
</dbReference>
<dbReference type="Proteomes" id="UP001225034">
    <property type="component" value="Unassembled WGS sequence"/>
</dbReference>
<dbReference type="SUPFAM" id="SSF55781">
    <property type="entry name" value="GAF domain-like"/>
    <property type="match status" value="1"/>
</dbReference>
<dbReference type="Gene3D" id="3.30.450.40">
    <property type="match status" value="1"/>
</dbReference>
<dbReference type="InterPro" id="IPR036513">
    <property type="entry name" value="STAS_dom_sf"/>
</dbReference>
<evidence type="ECO:0000259" key="1">
    <source>
        <dbReference type="PROSITE" id="PS50801"/>
    </source>
</evidence>
<feature type="domain" description="STAS" evidence="1">
    <location>
        <begin position="165"/>
        <end position="284"/>
    </location>
</feature>
<organism evidence="2 3">
    <name type="scientific">Alkalicoccobacillus murimartini</name>
    <dbReference type="NCBI Taxonomy" id="171685"/>
    <lineage>
        <taxon>Bacteria</taxon>
        <taxon>Bacillati</taxon>
        <taxon>Bacillota</taxon>
        <taxon>Bacilli</taxon>
        <taxon>Bacillales</taxon>
        <taxon>Bacillaceae</taxon>
        <taxon>Alkalicoccobacillus</taxon>
    </lineage>
</organism>
<reference evidence="2 3" key="1">
    <citation type="submission" date="2023-07" db="EMBL/GenBank/DDBJ databases">
        <title>Genomic Encyclopedia of Type Strains, Phase IV (KMG-IV): sequencing the most valuable type-strain genomes for metagenomic binning, comparative biology and taxonomic classification.</title>
        <authorList>
            <person name="Goeker M."/>
        </authorList>
    </citation>
    <scope>NUCLEOTIDE SEQUENCE [LARGE SCALE GENOMIC DNA]</scope>
    <source>
        <strain evidence="2 3">DSM 19154</strain>
    </source>
</reference>
<comment type="caution">
    <text evidence="2">The sequence shown here is derived from an EMBL/GenBank/DDBJ whole genome shotgun (WGS) entry which is preliminary data.</text>
</comment>
<dbReference type="InterPro" id="IPR029016">
    <property type="entry name" value="GAF-like_dom_sf"/>
</dbReference>
<dbReference type="SUPFAM" id="SSF52091">
    <property type="entry name" value="SpoIIaa-like"/>
    <property type="match status" value="1"/>
</dbReference>
<sequence>MNPTNQLSSEQLYSLKIVSKKLFQLISNRLNVNTTYITQRGESEMTVLSSFNKEEQIIPEGYSVEYGGTYCRLIIMNDGDVMTTADLNKDLLTKELAVTPELGVKGFLGVTLKDLNGNVFGTLCVMDKEEKEFSQDDIDFLHSMADILSYILELDQNRHHLSYLSVPIIPIIEGVSILTLQGIVDTSRAEKIMHEALHYGSENHVDYFLFDLSKLAVQDQTFPTMLFDIVQALRIMGIEVIITGISPQFAMLESNKNQLSKLGVKTVHSIKVALDLIGYSLIKK</sequence>
<keyword evidence="3" id="KW-1185">Reference proteome</keyword>